<dbReference type="PANTHER" id="PTHR30189:SF1">
    <property type="entry name" value="LPS-ASSEMBLY PROTEIN LPTD"/>
    <property type="match status" value="1"/>
</dbReference>
<feature type="signal peptide" evidence="1">
    <location>
        <begin position="1"/>
        <end position="24"/>
    </location>
</feature>
<dbReference type="HAMAP" id="MF_01411">
    <property type="entry name" value="LPS_assembly_LptD"/>
    <property type="match status" value="1"/>
</dbReference>
<dbReference type="GO" id="GO:0009279">
    <property type="term" value="C:cell outer membrane"/>
    <property type="evidence" value="ECO:0007669"/>
    <property type="project" value="UniProtKB-SubCell"/>
</dbReference>
<dbReference type="InterPro" id="IPR050218">
    <property type="entry name" value="LptD"/>
</dbReference>
<organism evidence="3 4">
    <name type="scientific">Thalassococcus profundi</name>
    <dbReference type="NCBI Taxonomy" id="2282382"/>
    <lineage>
        <taxon>Bacteria</taxon>
        <taxon>Pseudomonadati</taxon>
        <taxon>Pseudomonadota</taxon>
        <taxon>Alphaproteobacteria</taxon>
        <taxon>Rhodobacterales</taxon>
        <taxon>Roseobacteraceae</taxon>
        <taxon>Thalassococcus</taxon>
    </lineage>
</organism>
<keyword evidence="1" id="KW-0998">Cell outer membrane</keyword>
<keyword evidence="4" id="KW-1185">Reference proteome</keyword>
<keyword evidence="1" id="KW-0732">Signal</keyword>
<gene>
    <name evidence="1" type="primary">lptD</name>
    <name evidence="3" type="ORF">DU478_06775</name>
</gene>
<dbReference type="OrthoDB" id="9760225at2"/>
<keyword evidence="1" id="KW-0472">Membrane</keyword>
<evidence type="ECO:0000256" key="1">
    <source>
        <dbReference type="HAMAP-Rule" id="MF_01411"/>
    </source>
</evidence>
<feature type="domain" description="LptD C-terminal" evidence="2">
    <location>
        <begin position="277"/>
        <end position="648"/>
    </location>
</feature>
<comment type="subcellular location">
    <subcellularLocation>
        <location evidence="1">Cell outer membrane</location>
    </subcellularLocation>
</comment>
<dbReference type="AlphaFoldDB" id="A0A369TWS7"/>
<dbReference type="EMBL" id="QPMK01000003">
    <property type="protein sequence ID" value="RDD67416.1"/>
    <property type="molecule type" value="Genomic_DNA"/>
</dbReference>
<comment type="caution">
    <text evidence="3">The sequence shown here is derived from an EMBL/GenBank/DDBJ whole genome shotgun (WGS) entry which is preliminary data.</text>
</comment>
<accession>A0A369TWS7</accession>
<dbReference type="PANTHER" id="PTHR30189">
    <property type="entry name" value="LPS-ASSEMBLY PROTEIN"/>
    <property type="match status" value="1"/>
</dbReference>
<dbReference type="GO" id="GO:0043165">
    <property type="term" value="P:Gram-negative-bacterium-type cell outer membrane assembly"/>
    <property type="evidence" value="ECO:0007669"/>
    <property type="project" value="UniProtKB-UniRule"/>
</dbReference>
<comment type="similarity">
    <text evidence="1">Belongs to the LptD family.</text>
</comment>
<evidence type="ECO:0000259" key="2">
    <source>
        <dbReference type="Pfam" id="PF04453"/>
    </source>
</evidence>
<evidence type="ECO:0000313" key="4">
    <source>
        <dbReference type="Proteomes" id="UP000253977"/>
    </source>
</evidence>
<dbReference type="InterPro" id="IPR020889">
    <property type="entry name" value="LipoPS_assembly_LptD"/>
</dbReference>
<dbReference type="Pfam" id="PF04453">
    <property type="entry name" value="LptD"/>
    <property type="match status" value="1"/>
</dbReference>
<comment type="function">
    <text evidence="1">Involved in the assembly of lipopolysaccharide (LPS) at the surface of the outer membrane.</text>
</comment>
<dbReference type="GO" id="GO:1990351">
    <property type="term" value="C:transporter complex"/>
    <property type="evidence" value="ECO:0007669"/>
    <property type="project" value="TreeGrafter"/>
</dbReference>
<evidence type="ECO:0000313" key="3">
    <source>
        <dbReference type="EMBL" id="RDD67416.1"/>
    </source>
</evidence>
<name>A0A369TWS7_9RHOB</name>
<comment type="subunit">
    <text evidence="1">Component of the lipopolysaccharide transport and assembly complex.</text>
</comment>
<reference evidence="3 4" key="1">
    <citation type="submission" date="2018-07" db="EMBL/GenBank/DDBJ databases">
        <title>Thalassococcus profundi sp. nov., a marine bacterium isolated from deep seawater of Okinawa Trough.</title>
        <authorList>
            <person name="Yu M."/>
        </authorList>
    </citation>
    <scope>NUCLEOTIDE SEQUENCE [LARGE SCALE GENOMIC DNA]</scope>
    <source>
        <strain evidence="3 4">WRAS1</strain>
    </source>
</reference>
<dbReference type="Proteomes" id="UP000253977">
    <property type="component" value="Unassembled WGS sequence"/>
</dbReference>
<sequence length="723" mass="80813" precursor="true">MRPWSRTALATLILTALASLPLRAQDTAAQTEDAALLVADSVLIEGESRLIAEGNVEALYDGTRLTATRIVYDQSTDSLSLDGPVRVTDPQGNVLLADGGELGSDLEDGLLRGARMVLDEQLQLASVEARRVEGRYTQLSRVAVTSCQVCGTKAPLWQIRASRVVHDQEERQLYFENASLRVGRVPIFWVPYMRLPDPTLERARGFLIPSVRSTSLLGFGIKVPYFIPIGDHRDVTITPYFSPVTQTFEGRYRQAFRNGRITLTGALSRDTLLRDEMRGYLFAEGEFDLGRDFKLDFSLQSTTDDSYLSDYGYGDSDRLYSTVTLSRVRWNELLSAGITNSESLRDDEPDVSQPSIITDLRAERRFFFPRIPGEFRIGAVAHNHYRPSDLDVDGTDDDLIVDGRDVTRTTAELSWRNRWTLAGGLRLGAEGYIWADAFWTDQDSTTPERVSQITPAASLELRWPLIRQGYGGTRYLLEPVAQLGWVGGERLGQANDESTGVELDQGNLLSLSRFPAADRRERGRIGAVGLRFLRDAPAGWSAGLTLGRVWREEDEPDFTRSSGMDSRVSDYLIAGYIQNAAGLNFSTRGLLDLEDLRFSKAEARAGWVADRFDFSASYLLLVNDPEENRQGSVSEWSFDGRYDLNRHWTGEASWQYDLSDRRFAKAALGLEYQNECAQVNFSVSRRFASSTNLEPSTDFGLTVALKGFSTGGSAKEYRRSCSY</sequence>
<dbReference type="InterPro" id="IPR007543">
    <property type="entry name" value="LptD_C"/>
</dbReference>
<dbReference type="RefSeq" id="WP_114510166.1">
    <property type="nucleotide sequence ID" value="NZ_QPMK01000003.1"/>
</dbReference>
<proteinExistence type="inferred from homology"/>
<dbReference type="GO" id="GO:0015920">
    <property type="term" value="P:lipopolysaccharide transport"/>
    <property type="evidence" value="ECO:0007669"/>
    <property type="project" value="InterPro"/>
</dbReference>
<feature type="chain" id="PRO_5017095497" description="LPS-assembly protein LptD" evidence="1">
    <location>
        <begin position="25"/>
        <end position="723"/>
    </location>
</feature>
<comment type="caution">
    <text evidence="1">Lacks conserved residue(s) required for the propagation of feature annotation.</text>
</comment>
<protein>
    <recommendedName>
        <fullName evidence="1">LPS-assembly protein LptD</fullName>
    </recommendedName>
</protein>